<sequence>MSKFQSFLIIVFLGMFGYFKYNEMLVQLDTYELKEQEHVDTLYGIYQSNMSNCLSQAKENKKSNQEINDTCIDTLNSSIVANWLKDYGYGYLLEDRLVVNPNE</sequence>
<evidence type="ECO:0000313" key="2">
    <source>
        <dbReference type="EMBL" id="KUK77300.1"/>
    </source>
</evidence>
<name>A0A101HI50_9BACT</name>
<keyword evidence="1" id="KW-0812">Transmembrane</keyword>
<protein>
    <recommendedName>
        <fullName evidence="4">Transmembrane(S)protein</fullName>
    </recommendedName>
</protein>
<dbReference type="AlphaFoldDB" id="A0A101HI50"/>
<keyword evidence="1" id="KW-1133">Transmembrane helix</keyword>
<accession>A0A101HI50</accession>
<proteinExistence type="predicted"/>
<keyword evidence="1" id="KW-0472">Membrane</keyword>
<feature type="transmembrane region" description="Helical" evidence="1">
    <location>
        <begin position="6"/>
        <end position="21"/>
    </location>
</feature>
<comment type="caution">
    <text evidence="2">The sequence shown here is derived from an EMBL/GenBank/DDBJ whole genome shotgun (WGS) entry which is preliminary data.</text>
</comment>
<evidence type="ECO:0008006" key="4">
    <source>
        <dbReference type="Google" id="ProtNLM"/>
    </source>
</evidence>
<dbReference type="EMBL" id="LGGO01000046">
    <property type="protein sequence ID" value="KUK77300.1"/>
    <property type="molecule type" value="Genomic_DNA"/>
</dbReference>
<gene>
    <name evidence="2" type="ORF">XD93_0419</name>
</gene>
<evidence type="ECO:0000256" key="1">
    <source>
        <dbReference type="SAM" id="Phobius"/>
    </source>
</evidence>
<evidence type="ECO:0000313" key="3">
    <source>
        <dbReference type="Proteomes" id="UP000053904"/>
    </source>
</evidence>
<dbReference type="Proteomes" id="UP000053904">
    <property type="component" value="Unassembled WGS sequence"/>
</dbReference>
<organism evidence="2 3">
    <name type="scientific">candidate division WS6 bacterium 34_10</name>
    <dbReference type="NCBI Taxonomy" id="1641389"/>
    <lineage>
        <taxon>Bacteria</taxon>
        <taxon>Candidatus Dojkabacteria</taxon>
    </lineage>
</organism>
<reference evidence="3" key="1">
    <citation type="journal article" date="2015" name="MBio">
        <title>Genome-Resolved Metagenomic Analysis Reveals Roles for Candidate Phyla and Other Microbial Community Members in Biogeochemical Transformations in Oil Reservoirs.</title>
        <authorList>
            <person name="Hu P."/>
            <person name="Tom L."/>
            <person name="Singh A."/>
            <person name="Thomas B.C."/>
            <person name="Baker B.J."/>
            <person name="Piceno Y.M."/>
            <person name="Andersen G.L."/>
            <person name="Banfield J.F."/>
        </authorList>
    </citation>
    <scope>NUCLEOTIDE SEQUENCE [LARGE SCALE GENOMIC DNA]</scope>
</reference>